<protein>
    <submittedName>
        <fullName evidence="2">CGNR zinc finger domain-containing protein</fullName>
    </submittedName>
</protein>
<dbReference type="InterPro" id="IPR010852">
    <property type="entry name" value="ABATE"/>
</dbReference>
<feature type="domain" description="Zinc finger CGNR" evidence="1">
    <location>
        <begin position="159"/>
        <end position="198"/>
    </location>
</feature>
<dbReference type="Pfam" id="PF07336">
    <property type="entry name" value="ABATE"/>
    <property type="match status" value="1"/>
</dbReference>
<dbReference type="InterPro" id="IPR023286">
    <property type="entry name" value="ABATE_dom_sf"/>
</dbReference>
<dbReference type="SUPFAM" id="SSF160904">
    <property type="entry name" value="Jann2411-like"/>
    <property type="match status" value="1"/>
</dbReference>
<evidence type="ECO:0000259" key="1">
    <source>
        <dbReference type="Pfam" id="PF11706"/>
    </source>
</evidence>
<accession>A0ABV5T6W3</accession>
<evidence type="ECO:0000313" key="2">
    <source>
        <dbReference type="EMBL" id="MFB9646989.1"/>
    </source>
</evidence>
<dbReference type="Pfam" id="PF11706">
    <property type="entry name" value="zf-CGNR"/>
    <property type="match status" value="1"/>
</dbReference>
<comment type="caution">
    <text evidence="2">The sequence shown here is derived from an EMBL/GenBank/DDBJ whole genome shotgun (WGS) entry which is preliminary data.</text>
</comment>
<evidence type="ECO:0000313" key="3">
    <source>
        <dbReference type="Proteomes" id="UP001589611"/>
    </source>
</evidence>
<dbReference type="InterPro" id="IPR021005">
    <property type="entry name" value="Znf_CGNR"/>
</dbReference>
<keyword evidence="3" id="KW-1185">Reference proteome</keyword>
<gene>
    <name evidence="2" type="ORF">ACFFPJ_14405</name>
</gene>
<organism evidence="2 3">
    <name type="scientific">Microbacterium terregens</name>
    <dbReference type="NCBI Taxonomy" id="69363"/>
    <lineage>
        <taxon>Bacteria</taxon>
        <taxon>Bacillati</taxon>
        <taxon>Actinomycetota</taxon>
        <taxon>Actinomycetes</taxon>
        <taxon>Micrococcales</taxon>
        <taxon>Microbacteriaceae</taxon>
        <taxon>Microbacterium</taxon>
    </lineage>
</organism>
<dbReference type="EMBL" id="JBHMBE010000004">
    <property type="protein sequence ID" value="MFB9646989.1"/>
    <property type="molecule type" value="Genomic_DNA"/>
</dbReference>
<dbReference type="Proteomes" id="UP001589611">
    <property type="component" value="Unassembled WGS sequence"/>
</dbReference>
<dbReference type="PANTHER" id="PTHR35525:SF3">
    <property type="entry name" value="BLL6575 PROTEIN"/>
    <property type="match status" value="1"/>
</dbReference>
<reference evidence="2 3" key="1">
    <citation type="submission" date="2024-09" db="EMBL/GenBank/DDBJ databases">
        <authorList>
            <person name="Sun Q."/>
            <person name="Mori K."/>
        </authorList>
    </citation>
    <scope>NUCLEOTIDE SEQUENCE [LARGE SCALE GENOMIC DNA]</scope>
    <source>
        <strain evidence="2 3">JCM 1342</strain>
    </source>
</reference>
<name>A0ABV5T6W3_9MICO</name>
<proteinExistence type="predicted"/>
<dbReference type="RefSeq" id="WP_344714870.1">
    <property type="nucleotide sequence ID" value="NZ_BAAAWH010000001.1"/>
</dbReference>
<dbReference type="Gene3D" id="1.10.3300.10">
    <property type="entry name" value="Jann2411-like domain"/>
    <property type="match status" value="1"/>
</dbReference>
<dbReference type="PANTHER" id="PTHR35525">
    <property type="entry name" value="BLL6575 PROTEIN"/>
    <property type="match status" value="1"/>
</dbReference>
<sequence length="209" mass="23170">MNASDDVARMRLVGGDLALDFVNTRSGPPDGAPGDDLLAGYGGLVSWAVYAGVVSEKAAVELRRGAHDDPHTSHAVFARSRRIRDDLDEVFRTIADGREAGDAVLGRLRDDESEALRAARLQAGAVFAWTWGEDRSLARPLWPVVHAAIHLLLAGPLDRVKQCGGCRYLFVDESRNRTRRWCSMEDCGTDEKMRRYVASRRAAQERRTH</sequence>